<dbReference type="GO" id="GO:0044281">
    <property type="term" value="P:small molecule metabolic process"/>
    <property type="evidence" value="ECO:0007669"/>
    <property type="project" value="UniProtKB-ARBA"/>
</dbReference>
<dbReference type="SUPFAM" id="SSF56529">
    <property type="entry name" value="FAH"/>
    <property type="match status" value="1"/>
</dbReference>
<dbReference type="Gene3D" id="3.90.850.10">
    <property type="entry name" value="Fumarylacetoacetase-like, C-terminal domain"/>
    <property type="match status" value="1"/>
</dbReference>
<dbReference type="PANTHER" id="PTHR42796">
    <property type="entry name" value="FUMARYLACETOACETATE HYDROLASE DOMAIN-CONTAINING PROTEIN 2A-RELATED"/>
    <property type="match status" value="1"/>
</dbReference>
<accession>A0A4R7ZUI1</accession>
<evidence type="ECO:0000313" key="4">
    <source>
        <dbReference type="EMBL" id="TDW21365.1"/>
    </source>
</evidence>
<feature type="domain" description="Fumarylacetoacetase-like C-terminal" evidence="3">
    <location>
        <begin position="77"/>
        <end position="281"/>
    </location>
</feature>
<dbReference type="InterPro" id="IPR051121">
    <property type="entry name" value="FAH"/>
</dbReference>
<protein>
    <submittedName>
        <fullName evidence="4">2-keto-4-pentenoate hydratase/2-oxohepta-3-ene-1,7-dioic acid hydratase in catechol pathway</fullName>
    </submittedName>
</protein>
<dbReference type="AlphaFoldDB" id="A0A4R7ZUI1"/>
<evidence type="ECO:0000259" key="3">
    <source>
        <dbReference type="Pfam" id="PF01557"/>
    </source>
</evidence>
<name>A0A4R7ZUI1_9ACTN</name>
<dbReference type="Proteomes" id="UP000295447">
    <property type="component" value="Unassembled WGS sequence"/>
</dbReference>
<dbReference type="RefSeq" id="WP_134114353.1">
    <property type="nucleotide sequence ID" value="NZ_SODF01000001.1"/>
</dbReference>
<dbReference type="InterPro" id="IPR011234">
    <property type="entry name" value="Fumarylacetoacetase-like_C"/>
</dbReference>
<proteinExistence type="inferred from homology"/>
<evidence type="ECO:0000313" key="5">
    <source>
        <dbReference type="Proteomes" id="UP000295447"/>
    </source>
</evidence>
<evidence type="ECO:0000256" key="2">
    <source>
        <dbReference type="ARBA" id="ARBA00022723"/>
    </source>
</evidence>
<comment type="caution">
    <text evidence="4">The sequence shown here is derived from an EMBL/GenBank/DDBJ whole genome shotgun (WGS) entry which is preliminary data.</text>
</comment>
<organism evidence="4 5">
    <name type="scientific">Kribbella kalugense</name>
    <dbReference type="NCBI Taxonomy" id="2512221"/>
    <lineage>
        <taxon>Bacteria</taxon>
        <taxon>Bacillati</taxon>
        <taxon>Actinomycetota</taxon>
        <taxon>Actinomycetes</taxon>
        <taxon>Propionibacteriales</taxon>
        <taxon>Kribbellaceae</taxon>
        <taxon>Kribbella</taxon>
    </lineage>
</organism>
<dbReference type="Pfam" id="PF01557">
    <property type="entry name" value="FAA_hydrolase"/>
    <property type="match status" value="1"/>
</dbReference>
<gene>
    <name evidence="4" type="ORF">EV650_0185</name>
</gene>
<comment type="similarity">
    <text evidence="1">Belongs to the FAH family.</text>
</comment>
<dbReference type="InterPro" id="IPR036663">
    <property type="entry name" value="Fumarylacetoacetase_C_sf"/>
</dbReference>
<sequence length="295" mass="31883">MKIAAFSTGDRRRLGVVLESNLIDLTDLGVKALDLADLWSDWPANRDQILAGLSERPPVIPAADVTWLPPIDPGATFWAAAANYEEHLREGNFNRPDYPPFFIRNGQSLVGHGGDVHKPWFSDRLDYEGELAVVIGRRAHLVSEAEAVDYIAGYTCFNDGSVRDWQRHTTQITVGKNFSRSGALGPWIATADDVPDVDNRQLETTINGRQVQSSPVGAAIWGIRYVVSYLSAITELQPGDIIALGTPGGVGARQDPPLFLSAGDRVSIAIDGVGVLSHGVVEPPASTEPWPAGVR</sequence>
<keyword evidence="5" id="KW-1185">Reference proteome</keyword>
<dbReference type="EMBL" id="SODF01000001">
    <property type="protein sequence ID" value="TDW21365.1"/>
    <property type="molecule type" value="Genomic_DNA"/>
</dbReference>
<dbReference type="GO" id="GO:0046872">
    <property type="term" value="F:metal ion binding"/>
    <property type="evidence" value="ECO:0007669"/>
    <property type="project" value="UniProtKB-KW"/>
</dbReference>
<reference evidence="4 5" key="1">
    <citation type="submission" date="2019-03" db="EMBL/GenBank/DDBJ databases">
        <title>Genomic Encyclopedia of Type Strains, Phase III (KMG-III): the genomes of soil and plant-associated and newly described type strains.</title>
        <authorList>
            <person name="Whitman W."/>
        </authorList>
    </citation>
    <scope>NUCLEOTIDE SEQUENCE [LARGE SCALE GENOMIC DNA]</scope>
    <source>
        <strain evidence="4 5">VKM Ac-2570</strain>
    </source>
</reference>
<evidence type="ECO:0000256" key="1">
    <source>
        <dbReference type="ARBA" id="ARBA00010211"/>
    </source>
</evidence>
<dbReference type="OrthoDB" id="9805307at2"/>
<keyword evidence="2" id="KW-0479">Metal-binding</keyword>
<dbReference type="GO" id="GO:0003824">
    <property type="term" value="F:catalytic activity"/>
    <property type="evidence" value="ECO:0007669"/>
    <property type="project" value="InterPro"/>
</dbReference>
<dbReference type="PANTHER" id="PTHR42796:SF4">
    <property type="entry name" value="FUMARYLACETOACETATE HYDROLASE DOMAIN-CONTAINING PROTEIN 2A"/>
    <property type="match status" value="1"/>
</dbReference>